<proteinExistence type="predicted"/>
<dbReference type="EMBL" id="JAVRER010000020">
    <property type="protein sequence ID" value="MDT0416819.1"/>
    <property type="molecule type" value="Genomic_DNA"/>
</dbReference>
<dbReference type="PANTHER" id="PTHR42061">
    <property type="entry name" value="ENDO-CHITOSANASE"/>
    <property type="match status" value="1"/>
</dbReference>
<evidence type="ECO:0000256" key="1">
    <source>
        <dbReference type="ARBA" id="ARBA00004613"/>
    </source>
</evidence>
<dbReference type="GO" id="GO:0016798">
    <property type="term" value="F:hydrolase activity, acting on glycosyl bonds"/>
    <property type="evidence" value="ECO:0007669"/>
    <property type="project" value="UniProtKB-KW"/>
</dbReference>
<dbReference type="RefSeq" id="WP_311677132.1">
    <property type="nucleotide sequence ID" value="NZ_JAVRER010000020.1"/>
</dbReference>
<evidence type="ECO:0000256" key="7">
    <source>
        <dbReference type="ARBA" id="ARBA00023326"/>
    </source>
</evidence>
<evidence type="ECO:0000256" key="2">
    <source>
        <dbReference type="ARBA" id="ARBA00022525"/>
    </source>
</evidence>
<keyword evidence="7" id="KW-0624">Polysaccharide degradation</keyword>
<feature type="compositionally biased region" description="Pro residues" evidence="8">
    <location>
        <begin position="28"/>
        <end position="37"/>
    </location>
</feature>
<dbReference type="GO" id="GO:0000272">
    <property type="term" value="P:polysaccharide catabolic process"/>
    <property type="evidence" value="ECO:0007669"/>
    <property type="project" value="UniProtKB-KW"/>
</dbReference>
<accession>A0ABD5E613</accession>
<comment type="subcellular location">
    <subcellularLocation>
        <location evidence="1">Secreted</location>
    </subcellularLocation>
</comment>
<keyword evidence="3" id="KW-0732">Signal</keyword>
<keyword evidence="2" id="KW-0964">Secreted</keyword>
<dbReference type="PANTHER" id="PTHR42061:SF6">
    <property type="entry name" value="ENDO-CHITOSANASE"/>
    <property type="match status" value="1"/>
</dbReference>
<feature type="compositionally biased region" description="Low complexity" evidence="8">
    <location>
        <begin position="18"/>
        <end position="27"/>
    </location>
</feature>
<dbReference type="Proteomes" id="UP001183607">
    <property type="component" value="Unassembled WGS sequence"/>
</dbReference>
<evidence type="ECO:0000313" key="9">
    <source>
        <dbReference type="EMBL" id="MDT0416819.1"/>
    </source>
</evidence>
<evidence type="ECO:0000313" key="10">
    <source>
        <dbReference type="Proteomes" id="UP001183607"/>
    </source>
</evidence>
<evidence type="ECO:0000256" key="3">
    <source>
        <dbReference type="ARBA" id="ARBA00022729"/>
    </source>
</evidence>
<gene>
    <name evidence="9" type="ORF">RM574_15110</name>
</gene>
<dbReference type="InterPro" id="IPR009939">
    <property type="entry name" value="Chitosanase_fungal"/>
</dbReference>
<organism evidence="9 10">
    <name type="scientific">Streptomyces evansiae</name>
    <dbReference type="NCBI Taxonomy" id="3075535"/>
    <lineage>
        <taxon>Bacteria</taxon>
        <taxon>Bacillati</taxon>
        <taxon>Actinomycetota</taxon>
        <taxon>Actinomycetes</taxon>
        <taxon>Kitasatosporales</taxon>
        <taxon>Streptomycetaceae</taxon>
        <taxon>Streptomyces</taxon>
    </lineage>
</organism>
<keyword evidence="6" id="KW-0326">Glycosidase</keyword>
<feature type="region of interest" description="Disordered" evidence="8">
    <location>
        <begin position="1"/>
        <end position="43"/>
    </location>
</feature>
<evidence type="ECO:0000256" key="4">
    <source>
        <dbReference type="ARBA" id="ARBA00022801"/>
    </source>
</evidence>
<keyword evidence="4 9" id="KW-0378">Hydrolase</keyword>
<evidence type="ECO:0000256" key="6">
    <source>
        <dbReference type="ARBA" id="ARBA00023295"/>
    </source>
</evidence>
<dbReference type="AlphaFoldDB" id="A0ABD5E613"/>
<dbReference type="Pfam" id="PF07335">
    <property type="entry name" value="Glyco_hydro_75"/>
    <property type="match status" value="1"/>
</dbReference>
<sequence>PRTPTLASRATRPPARMPASATGTPAPAGSPPAPPAASQPATPRPLAITADALRSRAARSCRQVSTGLFRRDAARAPEVPLCAGEGGTLHWTADLDIDCDGRPGPVCNAASGPYFQGTTAWNGSDGRPLSADEVPYVVVPGPSARWRPAASGVTGGTLAVLVHGGRVRYAVVGDTGPTDVIGEASYAAALSLGLGGAPQAAGTQDDVLYLLFPDTRVRPIEDPAAARAAGRARVSRYLRETAP</sequence>
<comment type="caution">
    <text evidence="9">The sequence shown here is derived from an EMBL/GenBank/DDBJ whole genome shotgun (WGS) entry which is preliminary data.</text>
</comment>
<evidence type="ECO:0000256" key="8">
    <source>
        <dbReference type="SAM" id="MobiDB-lite"/>
    </source>
</evidence>
<reference evidence="10" key="1">
    <citation type="submission" date="2023-07" db="EMBL/GenBank/DDBJ databases">
        <title>30 novel species of actinomycetes from the DSMZ collection.</title>
        <authorList>
            <person name="Nouioui I."/>
        </authorList>
    </citation>
    <scope>NUCLEOTIDE SEQUENCE [LARGE SCALE GENOMIC DNA]</scope>
    <source>
        <strain evidence="10">DSM 41982</strain>
    </source>
</reference>
<feature type="non-terminal residue" evidence="9">
    <location>
        <position position="1"/>
    </location>
</feature>
<dbReference type="GO" id="GO:0005576">
    <property type="term" value="C:extracellular region"/>
    <property type="evidence" value="ECO:0007669"/>
    <property type="project" value="UniProtKB-SubCell"/>
</dbReference>
<name>A0ABD5E613_9ACTN</name>
<protein>
    <submittedName>
        <fullName evidence="9">Glycoside hydrolase family 75 protein</fullName>
    </submittedName>
</protein>
<keyword evidence="5" id="KW-0119">Carbohydrate metabolism</keyword>
<evidence type="ECO:0000256" key="5">
    <source>
        <dbReference type="ARBA" id="ARBA00023277"/>
    </source>
</evidence>